<name>A0A0D3KU39_EMIH1</name>
<organism evidence="1 2">
    <name type="scientific">Emiliania huxleyi (strain CCMP1516)</name>
    <dbReference type="NCBI Taxonomy" id="280463"/>
    <lineage>
        <taxon>Eukaryota</taxon>
        <taxon>Haptista</taxon>
        <taxon>Haptophyta</taxon>
        <taxon>Prymnesiophyceae</taxon>
        <taxon>Isochrysidales</taxon>
        <taxon>Noelaerhabdaceae</taxon>
        <taxon>Emiliania</taxon>
    </lineage>
</organism>
<dbReference type="STRING" id="2903.R1G0D6"/>
<evidence type="ECO:0000313" key="1">
    <source>
        <dbReference type="EnsemblProtists" id="EOD39274"/>
    </source>
</evidence>
<protein>
    <recommendedName>
        <fullName evidence="3">DUF4291 domain-containing protein</fullName>
    </recommendedName>
</protein>
<dbReference type="HOGENOM" id="CLU_082565_1_1_1"/>
<dbReference type="PANTHER" id="PTHR38567">
    <property type="entry name" value="DUF4291 DOMAIN-CONTAINING PROTEIN"/>
    <property type="match status" value="1"/>
</dbReference>
<reference evidence="2" key="1">
    <citation type="journal article" date="2013" name="Nature">
        <title>Pan genome of the phytoplankton Emiliania underpins its global distribution.</title>
        <authorList>
            <person name="Read B.A."/>
            <person name="Kegel J."/>
            <person name="Klute M.J."/>
            <person name="Kuo A."/>
            <person name="Lefebvre S.C."/>
            <person name="Maumus F."/>
            <person name="Mayer C."/>
            <person name="Miller J."/>
            <person name="Monier A."/>
            <person name="Salamov A."/>
            <person name="Young J."/>
            <person name="Aguilar M."/>
            <person name="Claverie J.M."/>
            <person name="Frickenhaus S."/>
            <person name="Gonzalez K."/>
            <person name="Herman E.K."/>
            <person name="Lin Y.C."/>
            <person name="Napier J."/>
            <person name="Ogata H."/>
            <person name="Sarno A.F."/>
            <person name="Shmutz J."/>
            <person name="Schroeder D."/>
            <person name="de Vargas C."/>
            <person name="Verret F."/>
            <person name="von Dassow P."/>
            <person name="Valentin K."/>
            <person name="Van de Peer Y."/>
            <person name="Wheeler G."/>
            <person name="Dacks J.B."/>
            <person name="Delwiche C.F."/>
            <person name="Dyhrman S.T."/>
            <person name="Glockner G."/>
            <person name="John U."/>
            <person name="Richards T."/>
            <person name="Worden A.Z."/>
            <person name="Zhang X."/>
            <person name="Grigoriev I.V."/>
            <person name="Allen A.E."/>
            <person name="Bidle K."/>
            <person name="Borodovsky M."/>
            <person name="Bowler C."/>
            <person name="Brownlee C."/>
            <person name="Cock J.M."/>
            <person name="Elias M."/>
            <person name="Gladyshev V.N."/>
            <person name="Groth M."/>
            <person name="Guda C."/>
            <person name="Hadaegh A."/>
            <person name="Iglesias-Rodriguez M.D."/>
            <person name="Jenkins J."/>
            <person name="Jones B.M."/>
            <person name="Lawson T."/>
            <person name="Leese F."/>
            <person name="Lindquist E."/>
            <person name="Lobanov A."/>
            <person name="Lomsadze A."/>
            <person name="Malik S.B."/>
            <person name="Marsh M.E."/>
            <person name="Mackinder L."/>
            <person name="Mock T."/>
            <person name="Mueller-Roeber B."/>
            <person name="Pagarete A."/>
            <person name="Parker M."/>
            <person name="Probert I."/>
            <person name="Quesneville H."/>
            <person name="Raines C."/>
            <person name="Rensing S.A."/>
            <person name="Riano-Pachon D.M."/>
            <person name="Richier S."/>
            <person name="Rokitta S."/>
            <person name="Shiraiwa Y."/>
            <person name="Soanes D.M."/>
            <person name="van der Giezen M."/>
            <person name="Wahlund T.M."/>
            <person name="Williams B."/>
            <person name="Wilson W."/>
            <person name="Wolfe G."/>
            <person name="Wurch L.L."/>
        </authorList>
    </citation>
    <scope>NUCLEOTIDE SEQUENCE</scope>
</reference>
<reference evidence="1" key="2">
    <citation type="submission" date="2024-10" db="UniProtKB">
        <authorList>
            <consortium name="EnsemblProtists"/>
        </authorList>
    </citation>
    <scope>IDENTIFICATION</scope>
</reference>
<proteinExistence type="predicted"/>
<evidence type="ECO:0000313" key="2">
    <source>
        <dbReference type="Proteomes" id="UP000013827"/>
    </source>
</evidence>
<dbReference type="Pfam" id="PF14124">
    <property type="entry name" value="DUF4291"/>
    <property type="match status" value="1"/>
</dbReference>
<dbReference type="eggNOG" id="ENOG502RYIY">
    <property type="taxonomic scope" value="Eukaryota"/>
</dbReference>
<dbReference type="EnsemblProtists" id="EOD39274">
    <property type="protein sequence ID" value="EOD39274"/>
    <property type="gene ID" value="EMIHUDRAFT_47954"/>
</dbReference>
<accession>A0A0D3KU39</accession>
<dbReference type="Proteomes" id="UP000013827">
    <property type="component" value="Unassembled WGS sequence"/>
</dbReference>
<evidence type="ECO:0008006" key="3">
    <source>
        <dbReference type="Google" id="ProtNLM"/>
    </source>
</evidence>
<dbReference type="InterPro" id="IPR025633">
    <property type="entry name" value="DUF4291"/>
</dbReference>
<dbReference type="PaxDb" id="2903-EOD39274"/>
<sequence length="153" mass="17064">MSAEYDDEGVWVYQAYNEGIADWAVEHGTLGGPLFNTTRMTWIKPSFAWMLYRCGYSAKHGQERVLKLKLPHSEVASLLEACACTHGGGGSKGRVQWDPARCLYSSEGKGKSTEPRKMLRERAIQIGLSRELSERFARSILAVVDVSALARRV</sequence>
<dbReference type="KEGG" id="ehx:EMIHUDRAFT_47954"/>
<keyword evidence="2" id="KW-1185">Reference proteome</keyword>
<dbReference type="AlphaFoldDB" id="A0A0D3KU39"/>
<dbReference type="PANTHER" id="PTHR38567:SF1">
    <property type="entry name" value="DUF4291 DOMAIN-CONTAINING PROTEIN"/>
    <property type="match status" value="1"/>
</dbReference>